<accession>A0A1H6VG78</accession>
<dbReference type="GO" id="GO:0000160">
    <property type="term" value="P:phosphorelay signal transduction system"/>
    <property type="evidence" value="ECO:0007669"/>
    <property type="project" value="InterPro"/>
</dbReference>
<sequence>MALSLNPALDVNYLTQIYGDDASIVQIIFEAFLSDSLPRWKSLKSLIEDENIAEAASVVHGIKPSFTMAGLTGIRLKVEALERDIHDEVETKEIVAHYLRINEDVERIIPILEEEAEKLGHLAS</sequence>
<dbReference type="OrthoDB" id="956591at2"/>
<dbReference type="RefSeq" id="WP_090335973.1">
    <property type="nucleotide sequence ID" value="NZ_FNXY01000004.1"/>
</dbReference>
<gene>
    <name evidence="1" type="ORF">SAMN04487995_2923</name>
</gene>
<organism evidence="1 2">
    <name type="scientific">Dyadobacter koreensis</name>
    <dbReference type="NCBI Taxonomy" id="408657"/>
    <lineage>
        <taxon>Bacteria</taxon>
        <taxon>Pseudomonadati</taxon>
        <taxon>Bacteroidota</taxon>
        <taxon>Cytophagia</taxon>
        <taxon>Cytophagales</taxon>
        <taxon>Spirosomataceae</taxon>
        <taxon>Dyadobacter</taxon>
    </lineage>
</organism>
<reference evidence="1 2" key="1">
    <citation type="submission" date="2016-10" db="EMBL/GenBank/DDBJ databases">
        <authorList>
            <person name="de Groot N.N."/>
        </authorList>
    </citation>
    <scope>NUCLEOTIDE SEQUENCE [LARGE SCALE GENOMIC DNA]</scope>
    <source>
        <strain evidence="1 2">DSM 19938</strain>
    </source>
</reference>
<evidence type="ECO:0000313" key="2">
    <source>
        <dbReference type="Proteomes" id="UP000199532"/>
    </source>
</evidence>
<proteinExistence type="predicted"/>
<dbReference type="EMBL" id="FNXY01000004">
    <property type="protein sequence ID" value="SEI99342.1"/>
    <property type="molecule type" value="Genomic_DNA"/>
</dbReference>
<dbReference type="Gene3D" id="1.20.120.160">
    <property type="entry name" value="HPT domain"/>
    <property type="match status" value="1"/>
</dbReference>
<protein>
    <submittedName>
        <fullName evidence="1">Hpt domain-containing protein</fullName>
    </submittedName>
</protein>
<dbReference type="InterPro" id="IPR036641">
    <property type="entry name" value="HPT_dom_sf"/>
</dbReference>
<dbReference type="Proteomes" id="UP000199532">
    <property type="component" value="Unassembled WGS sequence"/>
</dbReference>
<dbReference type="SUPFAM" id="SSF47226">
    <property type="entry name" value="Histidine-containing phosphotransfer domain, HPT domain"/>
    <property type="match status" value="1"/>
</dbReference>
<name>A0A1H6VG78_9BACT</name>
<dbReference type="STRING" id="408657.SAMN04487995_2923"/>
<dbReference type="AlphaFoldDB" id="A0A1H6VG78"/>
<evidence type="ECO:0000313" key="1">
    <source>
        <dbReference type="EMBL" id="SEI99342.1"/>
    </source>
</evidence>
<keyword evidence="2" id="KW-1185">Reference proteome</keyword>